<dbReference type="AlphaFoldDB" id="A0A7S3QRS9"/>
<dbReference type="EMBL" id="HBIP01011201">
    <property type="protein sequence ID" value="CAE0491198.1"/>
    <property type="molecule type" value="Transcribed_RNA"/>
</dbReference>
<dbReference type="GO" id="GO:0009507">
    <property type="term" value="C:chloroplast"/>
    <property type="evidence" value="ECO:0007669"/>
    <property type="project" value="TreeGrafter"/>
</dbReference>
<protein>
    <submittedName>
        <fullName evidence="1">Uncharacterized protein</fullName>
    </submittedName>
</protein>
<dbReference type="PANTHER" id="PTHR36365">
    <property type="entry name" value="OS05G0500400 PROTEIN"/>
    <property type="match status" value="1"/>
</dbReference>
<sequence>MHLREACRKPLLSGGVLVIVAPKIADVALCDQLVQEVWTGSGALLVNSEFAVTPLTEASPDLQPFLQSLATVYAFQPVAVKGLLGNMEIGQSLKRPDNDDLEATFINASAAQSPLTKAARAIRGVFSKDKK</sequence>
<organism evidence="1">
    <name type="scientific">Dunaliella tertiolecta</name>
    <name type="common">Green alga</name>
    <dbReference type="NCBI Taxonomy" id="3047"/>
    <lineage>
        <taxon>Eukaryota</taxon>
        <taxon>Viridiplantae</taxon>
        <taxon>Chlorophyta</taxon>
        <taxon>core chlorophytes</taxon>
        <taxon>Chlorophyceae</taxon>
        <taxon>CS clade</taxon>
        <taxon>Chlamydomonadales</taxon>
        <taxon>Dunaliellaceae</taxon>
        <taxon>Dunaliella</taxon>
    </lineage>
</organism>
<accession>A0A7S3QRS9</accession>
<gene>
    <name evidence="1" type="ORF">DTER00134_LOCUS6271</name>
</gene>
<reference evidence="1" key="1">
    <citation type="submission" date="2021-01" db="EMBL/GenBank/DDBJ databases">
        <authorList>
            <person name="Corre E."/>
            <person name="Pelletier E."/>
            <person name="Niang G."/>
            <person name="Scheremetjew M."/>
            <person name="Finn R."/>
            <person name="Kale V."/>
            <person name="Holt S."/>
            <person name="Cochrane G."/>
            <person name="Meng A."/>
            <person name="Brown T."/>
            <person name="Cohen L."/>
        </authorList>
    </citation>
    <scope>NUCLEOTIDE SEQUENCE</scope>
    <source>
        <strain evidence="1">CCMP1320</strain>
    </source>
</reference>
<proteinExistence type="predicted"/>
<dbReference type="PANTHER" id="PTHR36365:SF1">
    <property type="entry name" value="OS05G0500400 PROTEIN"/>
    <property type="match status" value="1"/>
</dbReference>
<evidence type="ECO:0000313" key="1">
    <source>
        <dbReference type="EMBL" id="CAE0491198.1"/>
    </source>
</evidence>
<name>A0A7S3QRS9_DUNTE</name>